<proteinExistence type="predicted"/>
<accession>A0A2H4UX48</accession>
<feature type="compositionally biased region" description="Polar residues" evidence="1">
    <location>
        <begin position="236"/>
        <end position="249"/>
    </location>
</feature>
<dbReference type="Proteomes" id="UP000290195">
    <property type="component" value="Segment"/>
</dbReference>
<organism evidence="2">
    <name type="scientific">Drosophila innubila nudivirus</name>
    <dbReference type="NCBI Taxonomy" id="2057187"/>
    <lineage>
        <taxon>Viruses</taxon>
        <taxon>Viruses incertae sedis</taxon>
        <taxon>Naldaviricetes</taxon>
        <taxon>Lefavirales</taxon>
        <taxon>Nudiviridae</taxon>
        <taxon>Alphanudivirus</taxon>
        <taxon>Alphanudivirus droinnubilae</taxon>
    </lineage>
</organism>
<gene>
    <name evidence="2" type="ORF">DiNV_CH01M_ORF9</name>
</gene>
<name>A0A2H4UX48_9VIRU</name>
<dbReference type="EMBL" id="MF966379">
    <property type="protein sequence ID" value="ATZ81491.1"/>
    <property type="molecule type" value="Genomic_DNA"/>
</dbReference>
<evidence type="ECO:0000256" key="1">
    <source>
        <dbReference type="SAM" id="MobiDB-lite"/>
    </source>
</evidence>
<feature type="region of interest" description="Disordered" evidence="1">
    <location>
        <begin position="218"/>
        <end position="249"/>
    </location>
</feature>
<feature type="compositionally biased region" description="Low complexity" evidence="1">
    <location>
        <begin position="222"/>
        <end position="235"/>
    </location>
</feature>
<keyword evidence="3" id="KW-1185">Reference proteome</keyword>
<dbReference type="OrthoDB" id="32832at10239"/>
<protein>
    <submittedName>
        <fullName evidence="2">GrBNV_gp81-like protein</fullName>
    </submittedName>
</protein>
<evidence type="ECO:0000313" key="2">
    <source>
        <dbReference type="EMBL" id="ATZ81491.1"/>
    </source>
</evidence>
<evidence type="ECO:0000313" key="3">
    <source>
        <dbReference type="Proteomes" id="UP000290195"/>
    </source>
</evidence>
<sequence length="288" mass="31979">MLITIDSNVDNMAKTIADKLIVPAKLWCTALNKCSMDNLKLKDNMKSTMQSSTSKPIASSSSQSLTNAPMLHLNEKSHTCSINKSSQLKTPSASKSDTRQFNKRNVFYNTPISLADDIRPYKFNLESDGMFFIYLDSTKQELAYNRILNNLKNIPNAILMLNSKTSINNLPYPSTYVINTGNCDSKDIGDLLSTIISTHMLVGRRVDQQEMITMCQPTKNKSLQQPSSSSSSSQSAGFNSQNKNTRGNNTINKQINATKQPISYDIYDVLGITTGNNSMEIDDCHECS</sequence>
<reference evidence="2" key="1">
    <citation type="journal article" date="2018" name="Infect. Genet. Evol.">
        <title>The dynamic evolution of Drosophila innubila Nudivirus.</title>
        <authorList>
            <person name="Hill T."/>
            <person name="Unckless R.L."/>
        </authorList>
    </citation>
    <scope>NUCLEOTIDE SEQUENCE [LARGE SCALE GENOMIC DNA]</scope>
    <source>
        <strain evidence="2">DiNV_CH01M</strain>
    </source>
</reference>